<dbReference type="OrthoDB" id="7863118at2759"/>
<dbReference type="InterPro" id="IPR013172">
    <property type="entry name" value="Bomanin"/>
</dbReference>
<keyword evidence="5 8" id="KW-0732">Signal</keyword>
<keyword evidence="10" id="KW-1185">Reference proteome</keyword>
<keyword evidence="3" id="KW-0964">Secreted</keyword>
<reference evidence="10" key="1">
    <citation type="journal article" date="2021" name="Elife">
        <title>Highly contiguous assemblies of 101 drosophilid genomes.</title>
        <authorList>
            <person name="Kim B.Y."/>
            <person name="Wang J.R."/>
            <person name="Miller D.E."/>
            <person name="Barmina O."/>
            <person name="Delaney E."/>
            <person name="Thompson A."/>
            <person name="Comeault A.A."/>
            <person name="Peede D."/>
            <person name="D'Agostino E.R."/>
            <person name="Pelaez J."/>
            <person name="Aguilar J.M."/>
            <person name="Haji D."/>
            <person name="Matsunaga T."/>
            <person name="Armstrong E.E."/>
            <person name="Zych M."/>
            <person name="Ogawa Y."/>
            <person name="Stamenkovic-Radak M."/>
            <person name="Jelic M."/>
            <person name="Veselinovic M.S."/>
            <person name="Tanaskovic M."/>
            <person name="Eric P."/>
            <person name="Gao J.J."/>
            <person name="Katoh T.K."/>
            <person name="Toda M.J."/>
            <person name="Watabe H."/>
            <person name="Watada M."/>
            <person name="Davis J.S."/>
            <person name="Moyle L.C."/>
            <person name="Manoli G."/>
            <person name="Bertolini E."/>
            <person name="Kostal V."/>
            <person name="Hawley R.S."/>
            <person name="Takahashi A."/>
            <person name="Jones C.D."/>
            <person name="Price D.K."/>
            <person name="Whiteman N."/>
            <person name="Kopp A."/>
            <person name="Matute D.R."/>
            <person name="Petrov D.A."/>
        </authorList>
    </citation>
    <scope>NUCLEOTIDE SEQUENCE [LARGE SCALE GENOMIC DNA]</scope>
</reference>
<sequence>MCLQQIRLVPSSRMKCLILVFAVATVLVSQATAGNVIIGGTCRDCSPPVAETVVVGGQSYKAGKPGQGTVYINSPDAYPGAVDGLVRRPGAGPSLPGGGGGGSQYPEGFSGRVSGGTYLHNKDCVGCSISGGGD</sequence>
<feature type="chain" id="PRO_5027998270" evidence="8">
    <location>
        <begin position="34"/>
        <end position="134"/>
    </location>
</feature>
<accession>A0A6P4EF02</accession>
<evidence type="ECO:0000256" key="2">
    <source>
        <dbReference type="ARBA" id="ARBA00005379"/>
    </source>
</evidence>
<evidence type="ECO:0000313" key="11">
    <source>
        <dbReference type="RefSeq" id="XP_016975099.1"/>
    </source>
</evidence>
<evidence type="ECO:0000256" key="1">
    <source>
        <dbReference type="ARBA" id="ARBA00004613"/>
    </source>
</evidence>
<dbReference type="GO" id="GO:0045087">
    <property type="term" value="P:innate immune response"/>
    <property type="evidence" value="ECO:0007669"/>
    <property type="project" value="UniProtKB-KW"/>
</dbReference>
<feature type="signal peptide" evidence="8">
    <location>
        <begin position="1"/>
        <end position="33"/>
    </location>
</feature>
<dbReference type="CTD" id="37099"/>
<evidence type="ECO:0000256" key="6">
    <source>
        <dbReference type="ARBA" id="ARBA00022859"/>
    </source>
</evidence>
<keyword evidence="6" id="KW-0391">Immunity</keyword>
<reference evidence="11" key="2">
    <citation type="submission" date="2025-04" db="UniProtKB">
        <authorList>
            <consortium name="RefSeq"/>
        </authorList>
    </citation>
    <scope>IDENTIFICATION</scope>
</reference>
<proteinExistence type="inferred from homology"/>
<evidence type="ECO:0000256" key="8">
    <source>
        <dbReference type="SAM" id="SignalP"/>
    </source>
</evidence>
<evidence type="ECO:0000256" key="7">
    <source>
        <dbReference type="ARBA" id="ARBA00023157"/>
    </source>
</evidence>
<protein>
    <submittedName>
        <fullName evidence="11">Immune-induced peptide 23</fullName>
    </submittedName>
</protein>
<evidence type="ECO:0000256" key="5">
    <source>
        <dbReference type="ARBA" id="ARBA00022729"/>
    </source>
</evidence>
<keyword evidence="7" id="KW-1015">Disulfide bond</keyword>
<comment type="similarity">
    <text evidence="2">Belongs to the bomanin family.</text>
</comment>
<dbReference type="AlphaFoldDB" id="A0A6P4EF02"/>
<reference evidence="9" key="3">
    <citation type="submission" date="2025-05" db="UniProtKB">
        <authorList>
            <consortium name="EnsemblMetazoa"/>
        </authorList>
    </citation>
    <scope>IDENTIFICATION</scope>
</reference>
<evidence type="ECO:0000313" key="9">
    <source>
        <dbReference type="EnsemblMetazoa" id="XP_016975099.1"/>
    </source>
</evidence>
<dbReference type="Proteomes" id="UP001652680">
    <property type="component" value="Unassembled WGS sequence"/>
</dbReference>
<evidence type="ECO:0000313" key="10">
    <source>
        <dbReference type="Proteomes" id="UP001652680"/>
    </source>
</evidence>
<gene>
    <name evidence="11" type="primary">LOC108041635</name>
    <name evidence="9" type="synonym">108041635</name>
</gene>
<organism evidence="11">
    <name type="scientific">Drosophila rhopaloa</name>
    <name type="common">Fruit fly</name>
    <dbReference type="NCBI Taxonomy" id="1041015"/>
    <lineage>
        <taxon>Eukaryota</taxon>
        <taxon>Metazoa</taxon>
        <taxon>Ecdysozoa</taxon>
        <taxon>Arthropoda</taxon>
        <taxon>Hexapoda</taxon>
        <taxon>Insecta</taxon>
        <taxon>Pterygota</taxon>
        <taxon>Neoptera</taxon>
        <taxon>Endopterygota</taxon>
        <taxon>Diptera</taxon>
        <taxon>Brachycera</taxon>
        <taxon>Muscomorpha</taxon>
        <taxon>Ephydroidea</taxon>
        <taxon>Drosophilidae</taxon>
        <taxon>Drosophila</taxon>
        <taxon>Sophophora</taxon>
    </lineage>
</organism>
<dbReference type="EnsemblMetazoa" id="XM_017119610.1">
    <property type="protein sequence ID" value="XP_016975099.1"/>
    <property type="gene ID" value="LOC108041635"/>
</dbReference>
<evidence type="ECO:0000256" key="3">
    <source>
        <dbReference type="ARBA" id="ARBA00022525"/>
    </source>
</evidence>
<dbReference type="GO" id="GO:0005576">
    <property type="term" value="C:extracellular region"/>
    <property type="evidence" value="ECO:0007669"/>
    <property type="project" value="UniProtKB-SubCell"/>
</dbReference>
<dbReference type="Pfam" id="PF08194">
    <property type="entry name" value="DIM"/>
    <property type="match status" value="1"/>
</dbReference>
<dbReference type="RefSeq" id="XP_016975099.1">
    <property type="nucleotide sequence ID" value="XM_017119610.1"/>
</dbReference>
<dbReference type="GeneID" id="108041635"/>
<comment type="subcellular location">
    <subcellularLocation>
        <location evidence="1">Secreted</location>
    </subcellularLocation>
</comment>
<keyword evidence="4" id="KW-0399">Innate immunity</keyword>
<name>A0A6P4EF02_DRORH</name>
<evidence type="ECO:0000256" key="4">
    <source>
        <dbReference type="ARBA" id="ARBA00022588"/>
    </source>
</evidence>